<keyword evidence="5" id="KW-0472">Membrane</keyword>
<evidence type="ECO:0000313" key="7">
    <source>
        <dbReference type="Proteomes" id="UP001396334"/>
    </source>
</evidence>
<gene>
    <name evidence="6" type="ORF">V6N11_011536</name>
</gene>
<evidence type="ECO:0000256" key="2">
    <source>
        <dbReference type="ARBA" id="ARBA00009190"/>
    </source>
</evidence>
<reference evidence="6 7" key="1">
    <citation type="journal article" date="2024" name="G3 (Bethesda)">
        <title>Genome assembly of Hibiscus sabdariffa L. provides insights into metabolisms of medicinal natural products.</title>
        <authorList>
            <person name="Kim T."/>
        </authorList>
    </citation>
    <scope>NUCLEOTIDE SEQUENCE [LARGE SCALE GENOMIC DNA]</scope>
    <source>
        <strain evidence="6">TK-2024</strain>
        <tissue evidence="6">Old leaves</tissue>
    </source>
</reference>
<dbReference type="SUPFAM" id="SSF103657">
    <property type="entry name" value="BAR/IMD domain-like"/>
    <property type="match status" value="1"/>
</dbReference>
<comment type="similarity">
    <text evidence="2">Belongs to the GDT1 family.</text>
</comment>
<name>A0ABR2S8I3_9ROSI</name>
<dbReference type="InterPro" id="IPR001727">
    <property type="entry name" value="GDT1-like"/>
</dbReference>
<evidence type="ECO:0000313" key="6">
    <source>
        <dbReference type="EMBL" id="KAK9021550.1"/>
    </source>
</evidence>
<dbReference type="EMBL" id="JBBPBN010000016">
    <property type="protein sequence ID" value="KAK9021550.1"/>
    <property type="molecule type" value="Genomic_DNA"/>
</dbReference>
<accession>A0ABR2S8I3</accession>
<keyword evidence="7" id="KW-1185">Reference proteome</keyword>
<dbReference type="Pfam" id="PF01169">
    <property type="entry name" value="GDT1"/>
    <property type="match status" value="1"/>
</dbReference>
<keyword evidence="3" id="KW-0812">Transmembrane</keyword>
<evidence type="ECO:0000256" key="5">
    <source>
        <dbReference type="ARBA" id="ARBA00023136"/>
    </source>
</evidence>
<evidence type="ECO:0000256" key="4">
    <source>
        <dbReference type="ARBA" id="ARBA00022989"/>
    </source>
</evidence>
<dbReference type="PANTHER" id="PTHR12608">
    <property type="entry name" value="TRANSMEMBRANE PROTEIN HTP-1 RELATED"/>
    <property type="match status" value="1"/>
</dbReference>
<sequence>MAAFIKLEDSPMFQKQICSLESMADELKNRCQTLNEGSIKYRTALGEAYKADNRFADSLEVFGCGHEDPISASIGGPIMTKFINAFRELASYKELHCSQLATIGLAADENPFGVVLGGIIGQALCTTVAVLGGKSLASQISEKIVIQIHAFPFTLVQKSRVELNKCLAKPFRICSQKAINLSYSGSSPVYPPQSLYHGISAQKRFFGCILQHVQSLSTFAQSEQRIMVCRNHFGDSIKRCLPGTSEVLKSTKDKHSELDANQLLRKWALQPVQNKVLTIEEYFDEPFVNEVRVGAYNGFQLGNKAKQLIRVMMKKLVDEGRSGWPTTYRIRDITVENKEIIITSLKEVDSIDLAMRNVEELNFKFCGSRLEVVPLDVMQMLSYFTDVDTFWLHSEYLLNHPCTWNKERIEYSISRMRDLLKKGTHIPYPVYMYSQNLLGNWVQRTKDRLFDNQEWDPAFIDAAKGVYSYNQVVTNNVYNNRKTRLKGFITYLRNLSSHVEDHLKTQNIDKSKEIEKLLLILYPELLSDIGSLLFYDTNFNIAFRYTQHQFNPLDWFTVKNQYLLSSSFSHRNYKHEFRYLALDWFNLSLHME</sequence>
<organism evidence="6 7">
    <name type="scientific">Hibiscus sabdariffa</name>
    <name type="common">roselle</name>
    <dbReference type="NCBI Taxonomy" id="183260"/>
    <lineage>
        <taxon>Eukaryota</taxon>
        <taxon>Viridiplantae</taxon>
        <taxon>Streptophyta</taxon>
        <taxon>Embryophyta</taxon>
        <taxon>Tracheophyta</taxon>
        <taxon>Spermatophyta</taxon>
        <taxon>Magnoliopsida</taxon>
        <taxon>eudicotyledons</taxon>
        <taxon>Gunneridae</taxon>
        <taxon>Pentapetalae</taxon>
        <taxon>rosids</taxon>
        <taxon>malvids</taxon>
        <taxon>Malvales</taxon>
        <taxon>Malvaceae</taxon>
        <taxon>Malvoideae</taxon>
        <taxon>Hibiscus</taxon>
    </lineage>
</organism>
<keyword evidence="4" id="KW-1133">Transmembrane helix</keyword>
<dbReference type="PANTHER" id="PTHR12608:SF1">
    <property type="entry name" value="TRANSMEMBRANE PROTEIN 165"/>
    <property type="match status" value="1"/>
</dbReference>
<evidence type="ECO:0000256" key="3">
    <source>
        <dbReference type="ARBA" id="ARBA00022692"/>
    </source>
</evidence>
<comment type="caution">
    <text evidence="6">The sequence shown here is derived from an EMBL/GenBank/DDBJ whole genome shotgun (WGS) entry which is preliminary data.</text>
</comment>
<comment type="subcellular location">
    <subcellularLocation>
        <location evidence="1">Membrane</location>
        <topology evidence="1">Multi-pass membrane protein</topology>
    </subcellularLocation>
</comment>
<protein>
    <submittedName>
        <fullName evidence="6">Uncharacterized protein</fullName>
    </submittedName>
</protein>
<dbReference type="InterPro" id="IPR027267">
    <property type="entry name" value="AH/BAR_dom_sf"/>
</dbReference>
<evidence type="ECO:0000256" key="1">
    <source>
        <dbReference type="ARBA" id="ARBA00004141"/>
    </source>
</evidence>
<dbReference type="Gene3D" id="1.20.1270.60">
    <property type="entry name" value="Arfaptin homology (AH) domain/BAR domain"/>
    <property type="match status" value="1"/>
</dbReference>
<dbReference type="Proteomes" id="UP001396334">
    <property type="component" value="Unassembled WGS sequence"/>
</dbReference>
<proteinExistence type="inferred from homology"/>